<sequence length="124" mass="14989">MSRQKSNFMEFSLSKFVTKKFLCYNVFHWYIRICIKRNHLGQNLFILELKSVKLIKVWPKKSNVFFHRYKCCLECFTANFDDRKFYGLNYSTKSVRSSEITDWNNIKCLLMDSCSRIFAYDLTD</sequence>
<dbReference type="EMBL" id="REGN01006946">
    <property type="protein sequence ID" value="RNA07783.1"/>
    <property type="molecule type" value="Genomic_DNA"/>
</dbReference>
<gene>
    <name evidence="1" type="ORF">BpHYR1_005416</name>
</gene>
<reference evidence="1 2" key="1">
    <citation type="journal article" date="2018" name="Sci. Rep.">
        <title>Genomic signatures of local adaptation to the degree of environmental predictability in rotifers.</title>
        <authorList>
            <person name="Franch-Gras L."/>
            <person name="Hahn C."/>
            <person name="Garcia-Roger E.M."/>
            <person name="Carmona M.J."/>
            <person name="Serra M."/>
            <person name="Gomez A."/>
        </authorList>
    </citation>
    <scope>NUCLEOTIDE SEQUENCE [LARGE SCALE GENOMIC DNA]</scope>
    <source>
        <strain evidence="1">HYR1</strain>
    </source>
</reference>
<keyword evidence="2" id="KW-1185">Reference proteome</keyword>
<evidence type="ECO:0000313" key="2">
    <source>
        <dbReference type="Proteomes" id="UP000276133"/>
    </source>
</evidence>
<comment type="caution">
    <text evidence="1">The sequence shown here is derived from an EMBL/GenBank/DDBJ whole genome shotgun (WGS) entry which is preliminary data.</text>
</comment>
<dbReference type="Proteomes" id="UP000276133">
    <property type="component" value="Unassembled WGS sequence"/>
</dbReference>
<accession>A0A3M7Q8U4</accession>
<dbReference type="AlphaFoldDB" id="A0A3M7Q8U4"/>
<evidence type="ECO:0000313" key="1">
    <source>
        <dbReference type="EMBL" id="RNA07783.1"/>
    </source>
</evidence>
<protein>
    <submittedName>
        <fullName evidence="1">Uncharacterized protein</fullName>
    </submittedName>
</protein>
<organism evidence="1 2">
    <name type="scientific">Brachionus plicatilis</name>
    <name type="common">Marine rotifer</name>
    <name type="synonym">Brachionus muelleri</name>
    <dbReference type="NCBI Taxonomy" id="10195"/>
    <lineage>
        <taxon>Eukaryota</taxon>
        <taxon>Metazoa</taxon>
        <taxon>Spiralia</taxon>
        <taxon>Gnathifera</taxon>
        <taxon>Rotifera</taxon>
        <taxon>Eurotatoria</taxon>
        <taxon>Monogononta</taxon>
        <taxon>Pseudotrocha</taxon>
        <taxon>Ploima</taxon>
        <taxon>Brachionidae</taxon>
        <taxon>Brachionus</taxon>
    </lineage>
</organism>
<name>A0A3M7Q8U4_BRAPC</name>
<proteinExistence type="predicted"/>